<evidence type="ECO:0008006" key="3">
    <source>
        <dbReference type="Google" id="ProtNLM"/>
    </source>
</evidence>
<protein>
    <recommendedName>
        <fullName evidence="3">DUF4019 domain-containing protein</fullName>
    </recommendedName>
</protein>
<accession>A0A1I1SD71</accession>
<organism evidence="1 2">
    <name type="scientific">Pseudomonas straminea</name>
    <dbReference type="NCBI Taxonomy" id="47882"/>
    <lineage>
        <taxon>Bacteria</taxon>
        <taxon>Pseudomonadati</taxon>
        <taxon>Pseudomonadota</taxon>
        <taxon>Gammaproteobacteria</taxon>
        <taxon>Pseudomonadales</taxon>
        <taxon>Pseudomonadaceae</taxon>
        <taxon>Phytopseudomonas</taxon>
    </lineage>
</organism>
<keyword evidence="2" id="KW-1185">Reference proteome</keyword>
<dbReference type="Proteomes" id="UP000243950">
    <property type="component" value="Unassembled WGS sequence"/>
</dbReference>
<dbReference type="AlphaFoldDB" id="A0A1I1SD71"/>
<evidence type="ECO:0000313" key="2">
    <source>
        <dbReference type="Proteomes" id="UP000243950"/>
    </source>
</evidence>
<proteinExistence type="predicted"/>
<sequence length="151" mass="16577">MNWIKILAITLSCSLILACSNDDKEFLEKGSQFVDQFHSEVKQGKYAAIYQAASSGLKANGSEQEFVDLLTVVNRGLGAVQETRLVSQASVKADTGQALTLLLYNTRFAKGEGTESFYLENANGKPLLFRYDVNSDTLVKKMIEQGARASQ</sequence>
<dbReference type="EMBL" id="FOMO01000001">
    <property type="protein sequence ID" value="SFD42558.1"/>
    <property type="molecule type" value="Genomic_DNA"/>
</dbReference>
<name>A0A1I1SD71_PSEOC</name>
<reference evidence="2" key="1">
    <citation type="submission" date="2016-10" db="EMBL/GenBank/DDBJ databases">
        <authorList>
            <person name="Varghese N."/>
            <person name="Submissions S."/>
        </authorList>
    </citation>
    <scope>NUCLEOTIDE SEQUENCE [LARGE SCALE GENOMIC DNA]</scope>
    <source>
        <strain evidence="2">JCM 2783</strain>
    </source>
</reference>
<dbReference type="RefSeq" id="WP_167363087.1">
    <property type="nucleotide sequence ID" value="NZ_BSSG01000001.1"/>
</dbReference>
<dbReference type="PROSITE" id="PS51257">
    <property type="entry name" value="PROKAR_LIPOPROTEIN"/>
    <property type="match status" value="1"/>
</dbReference>
<gene>
    <name evidence="1" type="ORF">SAMN05216372_101777</name>
</gene>
<evidence type="ECO:0000313" key="1">
    <source>
        <dbReference type="EMBL" id="SFD42558.1"/>
    </source>
</evidence>